<keyword evidence="3" id="KW-1185">Reference proteome</keyword>
<dbReference type="InterPro" id="IPR000182">
    <property type="entry name" value="GNAT_dom"/>
</dbReference>
<gene>
    <name evidence="2" type="ORF">CCS01_26320</name>
</gene>
<dbReference type="InterPro" id="IPR016181">
    <property type="entry name" value="Acyl_CoA_acyltransferase"/>
</dbReference>
<sequence>MRITHLDRVRMERAHVLAWPALNTANIDGWLWRSSGGGSQRANSVSTVDFTGTDVEHAVREVEARYHAISAVTRFQTFDETSPPGLKDVLQRRGYRHGEPTLTMFRHPQPGSEMPADVEIHDHPSEEWLGVYLDAITQNRRVVNVEIIRHIRAPHAFFAYRDGCAVVSTALCVIGHGCAVIECVATSARAQRQGAANAVLQALTHWTGQQGVDWIGLQVVRDNTAAVTLYQKQGFVAGATNTFWVRP</sequence>
<organism evidence="2 3">
    <name type="scientific">Rhodopila globiformis</name>
    <name type="common">Rhodopseudomonas globiformis</name>
    <dbReference type="NCBI Taxonomy" id="1071"/>
    <lineage>
        <taxon>Bacteria</taxon>
        <taxon>Pseudomonadati</taxon>
        <taxon>Pseudomonadota</taxon>
        <taxon>Alphaproteobacteria</taxon>
        <taxon>Acetobacterales</taxon>
        <taxon>Acetobacteraceae</taxon>
        <taxon>Rhodopila</taxon>
    </lineage>
</organism>
<dbReference type="Gene3D" id="3.40.630.30">
    <property type="match status" value="1"/>
</dbReference>
<reference evidence="2 3" key="1">
    <citation type="journal article" date="2018" name="Arch. Microbiol.">
        <title>New insights into the metabolic potential of the phototrophic purple bacterium Rhodopila globiformis DSM 161(T) from its draft genome sequence and evidence for a vanadium-dependent nitrogenase.</title>
        <authorList>
            <person name="Imhoff J.F."/>
            <person name="Rahn T."/>
            <person name="Kunzel S."/>
            <person name="Neulinger S.C."/>
        </authorList>
    </citation>
    <scope>NUCLEOTIDE SEQUENCE [LARGE SCALE GENOMIC DNA]</scope>
    <source>
        <strain evidence="2 3">DSM 161</strain>
    </source>
</reference>
<evidence type="ECO:0000313" key="2">
    <source>
        <dbReference type="EMBL" id="PPQ27712.1"/>
    </source>
</evidence>
<proteinExistence type="predicted"/>
<accession>A0A2S6MZD4</accession>
<dbReference type="SUPFAM" id="SSF55729">
    <property type="entry name" value="Acyl-CoA N-acyltransferases (Nat)"/>
    <property type="match status" value="1"/>
</dbReference>
<dbReference type="AlphaFoldDB" id="A0A2S6MZD4"/>
<dbReference type="EMBL" id="NHRY01000254">
    <property type="protein sequence ID" value="PPQ27712.1"/>
    <property type="molecule type" value="Genomic_DNA"/>
</dbReference>
<evidence type="ECO:0000313" key="3">
    <source>
        <dbReference type="Proteomes" id="UP000239724"/>
    </source>
</evidence>
<name>A0A2S6MZD4_RHOGL</name>
<feature type="domain" description="N-acetyltransferase" evidence="1">
    <location>
        <begin position="103"/>
        <end position="247"/>
    </location>
</feature>
<dbReference type="RefSeq" id="WP_104521802.1">
    <property type="nucleotide sequence ID" value="NZ_NHRY01000254.1"/>
</dbReference>
<protein>
    <recommendedName>
        <fullName evidence="1">N-acetyltransferase domain-containing protein</fullName>
    </recommendedName>
</protein>
<dbReference type="OrthoDB" id="9775595at2"/>
<dbReference type="PROSITE" id="PS51186">
    <property type="entry name" value="GNAT"/>
    <property type="match status" value="1"/>
</dbReference>
<dbReference type="Pfam" id="PF24553">
    <property type="entry name" value="Rv0428c_C"/>
    <property type="match status" value="1"/>
</dbReference>
<dbReference type="GO" id="GO:0016747">
    <property type="term" value="F:acyltransferase activity, transferring groups other than amino-acyl groups"/>
    <property type="evidence" value="ECO:0007669"/>
    <property type="project" value="InterPro"/>
</dbReference>
<comment type="caution">
    <text evidence="2">The sequence shown here is derived from an EMBL/GenBank/DDBJ whole genome shotgun (WGS) entry which is preliminary data.</text>
</comment>
<evidence type="ECO:0000259" key="1">
    <source>
        <dbReference type="PROSITE" id="PS51186"/>
    </source>
</evidence>
<dbReference type="InterPro" id="IPR056935">
    <property type="entry name" value="Rv0428c-like_C"/>
</dbReference>
<dbReference type="Proteomes" id="UP000239724">
    <property type="component" value="Unassembled WGS sequence"/>
</dbReference>